<dbReference type="Pfam" id="PF02852">
    <property type="entry name" value="Pyr_redox_dim"/>
    <property type="match status" value="1"/>
</dbReference>
<dbReference type="Proteomes" id="UP001054857">
    <property type="component" value="Unassembled WGS sequence"/>
</dbReference>
<dbReference type="SUPFAM" id="SSF52821">
    <property type="entry name" value="Rhodanese/Cell cycle control phosphatase"/>
    <property type="match status" value="1"/>
</dbReference>
<keyword evidence="4" id="KW-0274">FAD</keyword>
<name>A0AAD3DP78_9CHLO</name>
<proteinExistence type="inferred from homology"/>
<reference evidence="8 9" key="1">
    <citation type="journal article" date="2021" name="Sci. Rep.">
        <title>Genome sequencing of the multicellular alga Astrephomene provides insights into convergent evolution of germ-soma differentiation.</title>
        <authorList>
            <person name="Yamashita S."/>
            <person name="Yamamoto K."/>
            <person name="Matsuzaki R."/>
            <person name="Suzuki S."/>
            <person name="Yamaguchi H."/>
            <person name="Hirooka S."/>
            <person name="Minakuchi Y."/>
            <person name="Miyagishima S."/>
            <person name="Kawachi M."/>
            <person name="Toyoda A."/>
            <person name="Nozaki H."/>
        </authorList>
    </citation>
    <scope>NUCLEOTIDE SEQUENCE [LARGE SCALE GENOMIC DNA]</scope>
    <source>
        <strain evidence="8 9">NIES-4017</strain>
    </source>
</reference>
<dbReference type="PANTHER" id="PTHR43429">
    <property type="entry name" value="PYRIDINE NUCLEOTIDE-DISULFIDE OXIDOREDUCTASE DOMAIN-CONTAINING"/>
    <property type="match status" value="1"/>
</dbReference>
<comment type="similarity">
    <text evidence="2">Belongs to the class-III pyridine nucleotide-disulfide oxidoreductase family.</text>
</comment>
<evidence type="ECO:0000256" key="1">
    <source>
        <dbReference type="ARBA" id="ARBA00001974"/>
    </source>
</evidence>
<dbReference type="Pfam" id="PF00581">
    <property type="entry name" value="Rhodanese"/>
    <property type="match status" value="1"/>
</dbReference>
<dbReference type="SUPFAM" id="SSF55424">
    <property type="entry name" value="FAD/NAD-linked reductases, dimerisation (C-terminal) domain"/>
    <property type="match status" value="1"/>
</dbReference>
<keyword evidence="9" id="KW-1185">Reference proteome</keyword>
<evidence type="ECO:0000259" key="7">
    <source>
        <dbReference type="PROSITE" id="PS50206"/>
    </source>
</evidence>
<evidence type="ECO:0000313" key="9">
    <source>
        <dbReference type="Proteomes" id="UP001054857"/>
    </source>
</evidence>
<evidence type="ECO:0000256" key="5">
    <source>
        <dbReference type="ARBA" id="ARBA00023002"/>
    </source>
</evidence>
<dbReference type="Gene3D" id="3.50.50.60">
    <property type="entry name" value="FAD/NAD(P)-binding domain"/>
    <property type="match status" value="2"/>
</dbReference>
<protein>
    <recommendedName>
        <fullName evidence="7">Rhodanese domain-containing protein</fullName>
    </recommendedName>
</protein>
<keyword evidence="3" id="KW-0285">Flavoprotein</keyword>
<dbReference type="Gene3D" id="3.40.250.10">
    <property type="entry name" value="Rhodanese-like domain"/>
    <property type="match status" value="1"/>
</dbReference>
<evidence type="ECO:0000256" key="2">
    <source>
        <dbReference type="ARBA" id="ARBA00009130"/>
    </source>
</evidence>
<accession>A0AAD3DP78</accession>
<dbReference type="InterPro" id="IPR023753">
    <property type="entry name" value="FAD/NAD-binding_dom"/>
</dbReference>
<dbReference type="PRINTS" id="PR00411">
    <property type="entry name" value="PNDRDTASEI"/>
</dbReference>
<evidence type="ECO:0000256" key="4">
    <source>
        <dbReference type="ARBA" id="ARBA00022827"/>
    </source>
</evidence>
<evidence type="ECO:0000256" key="6">
    <source>
        <dbReference type="ARBA" id="ARBA00023284"/>
    </source>
</evidence>
<dbReference type="Pfam" id="PF07992">
    <property type="entry name" value="Pyr_redox_2"/>
    <property type="match status" value="1"/>
</dbReference>
<dbReference type="EMBL" id="BMAR01000005">
    <property type="protein sequence ID" value="GFR43426.1"/>
    <property type="molecule type" value="Genomic_DNA"/>
</dbReference>
<dbReference type="PANTHER" id="PTHR43429:SF1">
    <property type="entry name" value="NAD(P)H SULFUR OXIDOREDUCTASE (COA-DEPENDENT)"/>
    <property type="match status" value="1"/>
</dbReference>
<dbReference type="InterPro" id="IPR050260">
    <property type="entry name" value="FAD-bd_OxRdtase"/>
</dbReference>
<dbReference type="SMART" id="SM00450">
    <property type="entry name" value="RHOD"/>
    <property type="match status" value="1"/>
</dbReference>
<dbReference type="SUPFAM" id="SSF51905">
    <property type="entry name" value="FAD/NAD(P)-binding domain"/>
    <property type="match status" value="2"/>
</dbReference>
<dbReference type="GO" id="GO:0016491">
    <property type="term" value="F:oxidoreductase activity"/>
    <property type="evidence" value="ECO:0007669"/>
    <property type="project" value="UniProtKB-KW"/>
</dbReference>
<dbReference type="InterPro" id="IPR036188">
    <property type="entry name" value="FAD/NAD-bd_sf"/>
</dbReference>
<evidence type="ECO:0000256" key="3">
    <source>
        <dbReference type="ARBA" id="ARBA00022630"/>
    </source>
</evidence>
<dbReference type="InterPro" id="IPR004099">
    <property type="entry name" value="Pyr_nucl-diS_OxRdtase_dimer"/>
</dbReference>
<dbReference type="InterPro" id="IPR036873">
    <property type="entry name" value="Rhodanese-like_dom_sf"/>
</dbReference>
<comment type="caution">
    <text evidence="8">The sequence shown here is derived from an EMBL/GenBank/DDBJ whole genome shotgun (WGS) entry which is preliminary data.</text>
</comment>
<sequence length="610" mass="64768">MLSLSRGIGAARTFPLQRASRALSLFCSATMASDAAAAKKRVLIVGGVAGGASCAARLRRLDEKAEITIFEKGPYVSFANCGLPYYVGEVIKEQSSLLVANAAKFDKWFNVAVKENTEVVSIDRKAKTVVARDVTTGTDTVHPYDYLVLSPGGNAVRPPLPGIDLPGIFSIKTVPEANAIKSWIAEKGVKRAVVIGGGFIGMEMVENLVHRGIECDLVEAMNQVMPPFDPELVEPVHERLRSKGVTLHLGDAVAGFEPGTSGADGSSKEEGAGLLRVLTKSGKKLEADLVLLVIGVRPETTLARQAGLTLGARGGIQVDEQMRTSDPDIFAVGDAVEVKEVVTGEQTLIPLAGPANRQGRIVADVITGNEPSRFRGSQGSSVLGLFGLTLAGTGASEKTLKRLGLSYDKVYLHANNHAGYYPGARQMDLKLLFDPKDGRVLGMQAVGEEGVEKRVDVVAMAIQKGATVFDLEEAELCYAPQFGSAKDPVNLAGMVAANSLRGTHPLVHWDRVDLGALLAEPGAVLVDVREPGELVKVGSVAGAVNMPLSGLRQQLQQLSQQEGADAKKYYIYCQVGLRGYLATRQFLQAGLDAVNISGGFKSFQQVAPKL</sequence>
<dbReference type="InterPro" id="IPR001763">
    <property type="entry name" value="Rhodanese-like_dom"/>
</dbReference>
<keyword evidence="5" id="KW-0560">Oxidoreductase</keyword>
<evidence type="ECO:0000313" key="8">
    <source>
        <dbReference type="EMBL" id="GFR43426.1"/>
    </source>
</evidence>
<feature type="domain" description="Rhodanese" evidence="7">
    <location>
        <begin position="519"/>
        <end position="608"/>
    </location>
</feature>
<dbReference type="InterPro" id="IPR016156">
    <property type="entry name" value="FAD/NAD-linked_Rdtase_dimer_sf"/>
</dbReference>
<dbReference type="AlphaFoldDB" id="A0AAD3DP78"/>
<comment type="cofactor">
    <cofactor evidence="1">
        <name>FAD</name>
        <dbReference type="ChEBI" id="CHEBI:57692"/>
    </cofactor>
</comment>
<dbReference type="PROSITE" id="PS50206">
    <property type="entry name" value="RHODANESE_3"/>
    <property type="match status" value="1"/>
</dbReference>
<gene>
    <name evidence="8" type="ORF">Agub_g4507</name>
</gene>
<organism evidence="8 9">
    <name type="scientific">Astrephomene gubernaculifera</name>
    <dbReference type="NCBI Taxonomy" id="47775"/>
    <lineage>
        <taxon>Eukaryota</taxon>
        <taxon>Viridiplantae</taxon>
        <taxon>Chlorophyta</taxon>
        <taxon>core chlorophytes</taxon>
        <taxon>Chlorophyceae</taxon>
        <taxon>CS clade</taxon>
        <taxon>Chlamydomonadales</taxon>
        <taxon>Astrephomenaceae</taxon>
        <taxon>Astrephomene</taxon>
    </lineage>
</organism>
<dbReference type="PRINTS" id="PR00368">
    <property type="entry name" value="FADPNR"/>
</dbReference>
<keyword evidence="6" id="KW-0676">Redox-active center</keyword>